<dbReference type="InterPro" id="IPR003848">
    <property type="entry name" value="DUF218"/>
</dbReference>
<feature type="domain" description="DUF218" evidence="1">
    <location>
        <begin position="46"/>
        <end position="184"/>
    </location>
</feature>
<reference evidence="2 3" key="1">
    <citation type="submission" date="2015-09" db="EMBL/GenBank/DDBJ databases">
        <title>Sorangium comparison.</title>
        <authorList>
            <person name="Zaburannyi N."/>
            <person name="Bunk B."/>
            <person name="Overmann J."/>
            <person name="Mueller R."/>
        </authorList>
    </citation>
    <scope>NUCLEOTIDE SEQUENCE [LARGE SCALE GENOMIC DNA]</scope>
    <source>
        <strain evidence="2 3">So ce26</strain>
    </source>
</reference>
<dbReference type="Gene3D" id="3.40.50.620">
    <property type="entry name" value="HUPs"/>
    <property type="match status" value="1"/>
</dbReference>
<dbReference type="AlphaFoldDB" id="A0A2L0EPQ4"/>
<dbReference type="OrthoDB" id="2216870at2"/>
<proteinExistence type="predicted"/>
<dbReference type="Pfam" id="PF02698">
    <property type="entry name" value="DUF218"/>
    <property type="match status" value="1"/>
</dbReference>
<dbReference type="Gene3D" id="1.10.3620.10">
    <property type="entry name" value="YdcF like domain"/>
    <property type="match status" value="1"/>
</dbReference>
<dbReference type="EMBL" id="CP012673">
    <property type="protein sequence ID" value="AUX41293.1"/>
    <property type="molecule type" value="Genomic_DNA"/>
</dbReference>
<name>A0A2L0EPQ4_SORCE</name>
<dbReference type="RefSeq" id="WP_159396896.1">
    <property type="nucleotide sequence ID" value="NZ_CP012673.1"/>
</dbReference>
<evidence type="ECO:0000259" key="1">
    <source>
        <dbReference type="Pfam" id="PF02698"/>
    </source>
</evidence>
<evidence type="ECO:0000313" key="3">
    <source>
        <dbReference type="Proteomes" id="UP000238348"/>
    </source>
</evidence>
<dbReference type="InterPro" id="IPR014729">
    <property type="entry name" value="Rossmann-like_a/b/a_fold"/>
</dbReference>
<sequence length="272" mass="29332">MAAAHPASESSARHVNLISRFLAVRDVPSLTAEACEQAFGRPRADLLILLGSGVLAAAERAAEACGRGLADRLMIAGGIGHSTVHLVNAVKASRKYAGIDAAGKPEAVILAEVARIHAGVDVREVVLEVESTNCGNNATFALRVLKERGLRPETIVLMQDPTMQRRTGASFEKAWSDGLERALFVNYAAFVPEVEARDGALRFTAACEQEAAPLWEMERFLSLLSGEIPRLHDDESGYGPRGRGFIGHVDVPEEVLSAYRELLPVLGVHMRM</sequence>
<gene>
    <name evidence="2" type="ORF">SOCE26_027030</name>
</gene>
<dbReference type="GO" id="GO:0005886">
    <property type="term" value="C:plasma membrane"/>
    <property type="evidence" value="ECO:0007669"/>
    <property type="project" value="TreeGrafter"/>
</dbReference>
<dbReference type="Proteomes" id="UP000238348">
    <property type="component" value="Chromosome"/>
</dbReference>
<evidence type="ECO:0000313" key="2">
    <source>
        <dbReference type="EMBL" id="AUX41293.1"/>
    </source>
</evidence>
<protein>
    <recommendedName>
        <fullName evidence="1">DUF218 domain-containing protein</fullName>
    </recommendedName>
</protein>
<dbReference type="PANTHER" id="PTHR30336">
    <property type="entry name" value="INNER MEMBRANE PROTEIN, PROBABLE PERMEASE"/>
    <property type="match status" value="1"/>
</dbReference>
<organism evidence="2 3">
    <name type="scientific">Sorangium cellulosum</name>
    <name type="common">Polyangium cellulosum</name>
    <dbReference type="NCBI Taxonomy" id="56"/>
    <lineage>
        <taxon>Bacteria</taxon>
        <taxon>Pseudomonadati</taxon>
        <taxon>Myxococcota</taxon>
        <taxon>Polyangia</taxon>
        <taxon>Polyangiales</taxon>
        <taxon>Polyangiaceae</taxon>
        <taxon>Sorangium</taxon>
    </lineage>
</organism>
<dbReference type="PANTHER" id="PTHR30336:SF20">
    <property type="entry name" value="DUF218 DOMAIN-CONTAINING PROTEIN"/>
    <property type="match status" value="1"/>
</dbReference>
<dbReference type="InterPro" id="IPR051599">
    <property type="entry name" value="Cell_Envelope_Assoc"/>
</dbReference>
<accession>A0A2L0EPQ4</accession>